<evidence type="ECO:0000313" key="1">
    <source>
        <dbReference type="EMBL" id="CUS15080.1"/>
    </source>
</evidence>
<keyword evidence="2" id="KW-1185">Reference proteome</keyword>
<protein>
    <submittedName>
        <fullName evidence="1">Uncharacterized protein</fullName>
    </submittedName>
</protein>
<accession>A0A292Q8N9</accession>
<proteinExistence type="predicted"/>
<gene>
    <name evidence="1" type="ORF">GSTUAT00000820001</name>
</gene>
<reference evidence="1" key="1">
    <citation type="submission" date="2015-10" db="EMBL/GenBank/DDBJ databases">
        <authorList>
            <person name="Regsiter A."/>
            <person name="william w."/>
        </authorList>
    </citation>
    <scope>NUCLEOTIDE SEQUENCE</scope>
    <source>
        <strain evidence="1">Montdore</strain>
    </source>
</reference>
<name>A0A292Q8N9_9PEZI</name>
<sequence>MLPFVQCQLVQIPIHQDSAPGVHDLKSYFRSRARFHRHPLARADSNLHLMSPQWKSADSGNRGMLGGSAILSVVMRPWRSMSRRKFLPRLLLPAYPFTSDLLAFERPLPLATRIESRIGWKGGSRFTGTGGMGGRVRGGDCGRCCCI</sequence>
<dbReference type="EMBL" id="LN890951">
    <property type="protein sequence ID" value="CUS15080.1"/>
    <property type="molecule type" value="Genomic_DNA"/>
</dbReference>
<evidence type="ECO:0000313" key="2">
    <source>
        <dbReference type="Proteomes" id="UP001412239"/>
    </source>
</evidence>
<dbReference type="Proteomes" id="UP001412239">
    <property type="component" value="Unassembled WGS sequence"/>
</dbReference>
<dbReference type="AlphaFoldDB" id="A0A292Q8N9"/>
<organism evidence="1 2">
    <name type="scientific">Tuber aestivum</name>
    <name type="common">summer truffle</name>
    <dbReference type="NCBI Taxonomy" id="59557"/>
    <lineage>
        <taxon>Eukaryota</taxon>
        <taxon>Fungi</taxon>
        <taxon>Dikarya</taxon>
        <taxon>Ascomycota</taxon>
        <taxon>Pezizomycotina</taxon>
        <taxon>Pezizomycetes</taxon>
        <taxon>Pezizales</taxon>
        <taxon>Tuberaceae</taxon>
        <taxon>Tuber</taxon>
    </lineage>
</organism>